<evidence type="ECO:0000313" key="2">
    <source>
        <dbReference type="EMBL" id="NEL55486.1"/>
    </source>
</evidence>
<keyword evidence="3" id="KW-1185">Reference proteome</keyword>
<dbReference type="AlphaFoldDB" id="A0A7K3WGJ6"/>
<comment type="caution">
    <text evidence="2">The sequence shown here is derived from an EMBL/GenBank/DDBJ whole genome shotgun (WGS) entry which is preliminary data.</text>
</comment>
<feature type="region of interest" description="Disordered" evidence="1">
    <location>
        <begin position="1"/>
        <end position="30"/>
    </location>
</feature>
<gene>
    <name evidence="2" type="ORF">G1H19_15970</name>
</gene>
<reference evidence="2 3" key="1">
    <citation type="submission" date="2020-02" db="EMBL/GenBank/DDBJ databases">
        <title>The whole genome sequence of CPCC 205119.</title>
        <authorList>
            <person name="Jiang Z."/>
        </authorList>
    </citation>
    <scope>NUCLEOTIDE SEQUENCE [LARGE SCALE GENOMIC DNA]</scope>
    <source>
        <strain evidence="2 3">CPCC 205119</strain>
    </source>
</reference>
<accession>A0A7K3WGJ6</accession>
<organism evidence="2 3">
    <name type="scientific">Goekera deserti</name>
    <dbReference type="NCBI Taxonomy" id="2497753"/>
    <lineage>
        <taxon>Bacteria</taxon>
        <taxon>Bacillati</taxon>
        <taxon>Actinomycetota</taxon>
        <taxon>Actinomycetes</taxon>
        <taxon>Geodermatophilales</taxon>
        <taxon>Geodermatophilaceae</taxon>
        <taxon>Goekera</taxon>
    </lineage>
</organism>
<evidence type="ECO:0000256" key="1">
    <source>
        <dbReference type="SAM" id="MobiDB-lite"/>
    </source>
</evidence>
<feature type="compositionally biased region" description="Low complexity" evidence="1">
    <location>
        <begin position="15"/>
        <end position="30"/>
    </location>
</feature>
<evidence type="ECO:0000313" key="3">
    <source>
        <dbReference type="Proteomes" id="UP000470470"/>
    </source>
</evidence>
<proteinExistence type="predicted"/>
<dbReference type="RefSeq" id="WP_152727397.1">
    <property type="nucleotide sequence ID" value="NZ_JAABOZ010000001.1"/>
</dbReference>
<name>A0A7K3WGJ6_9ACTN</name>
<dbReference type="EMBL" id="JAAGWK010000022">
    <property type="protein sequence ID" value="NEL55486.1"/>
    <property type="molecule type" value="Genomic_DNA"/>
</dbReference>
<protein>
    <submittedName>
        <fullName evidence="2">Uncharacterized protein</fullName>
    </submittedName>
</protein>
<sequence length="98" mass="10030">MRLFRRRPAPPPGIAEVVGGSAARRAGGTAELGPDAARLHARAVARRTRARTGVPLGSLAASAALAGLREPGAPRLRPGTPGPLPARRAHLVLAAPDR</sequence>
<dbReference type="Proteomes" id="UP000470470">
    <property type="component" value="Unassembled WGS sequence"/>
</dbReference>